<dbReference type="Gene3D" id="3.40.50.2300">
    <property type="match status" value="1"/>
</dbReference>
<dbReference type="InterPro" id="IPR011006">
    <property type="entry name" value="CheY-like_superfamily"/>
</dbReference>
<organism evidence="3 4">
    <name type="scientific">Oricola thermophila</name>
    <dbReference type="NCBI Taxonomy" id="2742145"/>
    <lineage>
        <taxon>Bacteria</taxon>
        <taxon>Pseudomonadati</taxon>
        <taxon>Pseudomonadota</taxon>
        <taxon>Alphaproteobacteria</taxon>
        <taxon>Hyphomicrobiales</taxon>
        <taxon>Ahrensiaceae</taxon>
        <taxon>Oricola</taxon>
    </lineage>
</organism>
<feature type="domain" description="Response regulatory" evidence="2">
    <location>
        <begin position="6"/>
        <end position="118"/>
    </location>
</feature>
<dbReference type="RefSeq" id="WP_175276412.1">
    <property type="nucleotide sequence ID" value="NZ_CP054836.1"/>
</dbReference>
<dbReference type="GO" id="GO:0000160">
    <property type="term" value="P:phosphorelay signal transduction system"/>
    <property type="evidence" value="ECO:0007669"/>
    <property type="project" value="InterPro"/>
</dbReference>
<dbReference type="PROSITE" id="PS50110">
    <property type="entry name" value="RESPONSE_REGULATORY"/>
    <property type="match status" value="1"/>
</dbReference>
<evidence type="ECO:0000256" key="1">
    <source>
        <dbReference type="PROSITE-ProRule" id="PRU00169"/>
    </source>
</evidence>
<evidence type="ECO:0000313" key="3">
    <source>
        <dbReference type="EMBL" id="QKV18519.1"/>
    </source>
</evidence>
<proteinExistence type="predicted"/>
<sequence>MPSGKSVLVVEDSAVIALDIEAMLVGFGATRIVTAGEGDAASTRQVTGEKFDLAIVDMRSVDGTAPNLVDELNDAGIPVVFLTTDAACVVRGGFAGLHTVVLKPFSSGEFYAAVARVAAETL</sequence>
<dbReference type="InterPro" id="IPR001789">
    <property type="entry name" value="Sig_transdc_resp-reg_receiver"/>
</dbReference>
<dbReference type="CDD" id="cd00156">
    <property type="entry name" value="REC"/>
    <property type="match status" value="1"/>
</dbReference>
<evidence type="ECO:0000313" key="4">
    <source>
        <dbReference type="Proteomes" id="UP000509367"/>
    </source>
</evidence>
<dbReference type="AlphaFoldDB" id="A0A6N1VH88"/>
<accession>A0A6N1VH88</accession>
<protein>
    <submittedName>
        <fullName evidence="3">Response regulator</fullName>
    </submittedName>
</protein>
<dbReference type="KEGG" id="orm:HTY61_08670"/>
<reference evidence="3 4" key="1">
    <citation type="submission" date="2020-06" db="EMBL/GenBank/DDBJ databases">
        <title>Oricola thermophila sp. nov. isolated from a tidal sediments.</title>
        <authorList>
            <person name="Kwon K.K."/>
            <person name="Yang S.-H."/>
            <person name="Park M.-J."/>
        </authorList>
    </citation>
    <scope>NUCLEOTIDE SEQUENCE [LARGE SCALE GENOMIC DNA]</scope>
    <source>
        <strain evidence="3 4">MEBiC13590</strain>
    </source>
</reference>
<name>A0A6N1VH88_9HYPH</name>
<dbReference type="SMART" id="SM00448">
    <property type="entry name" value="REC"/>
    <property type="match status" value="1"/>
</dbReference>
<dbReference type="Proteomes" id="UP000509367">
    <property type="component" value="Chromosome"/>
</dbReference>
<dbReference type="SUPFAM" id="SSF52172">
    <property type="entry name" value="CheY-like"/>
    <property type="match status" value="1"/>
</dbReference>
<evidence type="ECO:0000259" key="2">
    <source>
        <dbReference type="PROSITE" id="PS50110"/>
    </source>
</evidence>
<dbReference type="Pfam" id="PF00072">
    <property type="entry name" value="Response_reg"/>
    <property type="match status" value="1"/>
</dbReference>
<keyword evidence="4" id="KW-1185">Reference proteome</keyword>
<gene>
    <name evidence="3" type="ORF">HTY61_08670</name>
</gene>
<keyword evidence="1" id="KW-0597">Phosphoprotein</keyword>
<feature type="modified residue" description="4-aspartylphosphate" evidence="1">
    <location>
        <position position="57"/>
    </location>
</feature>
<dbReference type="EMBL" id="CP054836">
    <property type="protein sequence ID" value="QKV18519.1"/>
    <property type="molecule type" value="Genomic_DNA"/>
</dbReference>